<feature type="domain" description="HPt" evidence="22">
    <location>
        <begin position="983"/>
        <end position="1076"/>
    </location>
</feature>
<dbReference type="Proteomes" id="UP001162030">
    <property type="component" value="Chromosome"/>
</dbReference>
<dbReference type="SMART" id="SM00065">
    <property type="entry name" value="GAF"/>
    <property type="match status" value="1"/>
</dbReference>
<dbReference type="Gene3D" id="3.30.450.20">
    <property type="entry name" value="PAS domain"/>
    <property type="match status" value="1"/>
</dbReference>
<dbReference type="PROSITE" id="PS50110">
    <property type="entry name" value="RESPONSE_REGULATORY"/>
    <property type="match status" value="2"/>
</dbReference>
<dbReference type="Pfam" id="PF00072">
    <property type="entry name" value="Response_reg"/>
    <property type="match status" value="2"/>
</dbReference>
<dbReference type="InterPro" id="IPR035965">
    <property type="entry name" value="PAS-like_dom_sf"/>
</dbReference>
<keyword evidence="10" id="KW-0067">ATP-binding</keyword>
<evidence type="ECO:0000259" key="20">
    <source>
        <dbReference type="PROSITE" id="PS50112"/>
    </source>
</evidence>
<feature type="coiled-coil region" evidence="16">
    <location>
        <begin position="97"/>
        <end position="124"/>
    </location>
</feature>
<feature type="domain" description="Histidine kinase" evidence="18">
    <location>
        <begin position="438"/>
        <end position="659"/>
    </location>
</feature>
<dbReference type="SUPFAM" id="SSF47226">
    <property type="entry name" value="Histidine-containing phosphotransfer domain, HPT domain"/>
    <property type="match status" value="1"/>
</dbReference>
<dbReference type="CDD" id="cd00130">
    <property type="entry name" value="PAS"/>
    <property type="match status" value="1"/>
</dbReference>
<dbReference type="Gene3D" id="3.40.50.2300">
    <property type="match status" value="2"/>
</dbReference>
<dbReference type="InterPro" id="IPR003661">
    <property type="entry name" value="HisK_dim/P_dom"/>
</dbReference>
<evidence type="ECO:0000256" key="3">
    <source>
        <dbReference type="ARBA" id="ARBA00012438"/>
    </source>
</evidence>
<feature type="domain" description="Response regulatory" evidence="19">
    <location>
        <begin position="821"/>
        <end position="940"/>
    </location>
</feature>
<dbReference type="Pfam" id="PF01627">
    <property type="entry name" value="Hpt"/>
    <property type="match status" value="1"/>
</dbReference>
<dbReference type="CDD" id="cd00082">
    <property type="entry name" value="HisKA"/>
    <property type="match status" value="1"/>
</dbReference>
<dbReference type="CDD" id="cd17546">
    <property type="entry name" value="REC_hyHK_CKI1_RcsC-like"/>
    <property type="match status" value="2"/>
</dbReference>
<keyword evidence="12" id="KW-0902">Two-component regulatory system</keyword>
<dbReference type="InterPro" id="IPR000014">
    <property type="entry name" value="PAS"/>
</dbReference>
<dbReference type="InterPro" id="IPR005467">
    <property type="entry name" value="His_kinase_dom"/>
</dbReference>
<feature type="domain" description="Response regulatory" evidence="19">
    <location>
        <begin position="676"/>
        <end position="796"/>
    </location>
</feature>
<keyword evidence="13 17" id="KW-0472">Membrane</keyword>
<dbReference type="EMBL" id="OX458333">
    <property type="protein sequence ID" value="CAI8856562.1"/>
    <property type="molecule type" value="Genomic_DNA"/>
</dbReference>
<dbReference type="InterPro" id="IPR011006">
    <property type="entry name" value="CheY-like_superfamily"/>
</dbReference>
<feature type="modified residue" description="4-aspartylphosphate" evidence="15">
    <location>
        <position position="870"/>
    </location>
</feature>
<dbReference type="Gene3D" id="3.30.565.10">
    <property type="entry name" value="Histidine kinase-like ATPase, C-terminal domain"/>
    <property type="match status" value="1"/>
</dbReference>
<dbReference type="InterPro" id="IPR003018">
    <property type="entry name" value="GAF"/>
</dbReference>
<dbReference type="InterPro" id="IPR004358">
    <property type="entry name" value="Sig_transdc_His_kin-like_C"/>
</dbReference>
<feature type="domain" description="PAS" evidence="20">
    <location>
        <begin position="110"/>
        <end position="180"/>
    </location>
</feature>
<evidence type="ECO:0000256" key="5">
    <source>
        <dbReference type="ARBA" id="ARBA00022553"/>
    </source>
</evidence>
<evidence type="ECO:0000256" key="8">
    <source>
        <dbReference type="ARBA" id="ARBA00022741"/>
    </source>
</evidence>
<dbReference type="SUPFAM" id="SSF55874">
    <property type="entry name" value="ATPase domain of HSP90 chaperone/DNA topoisomerase II/histidine kinase"/>
    <property type="match status" value="1"/>
</dbReference>
<dbReference type="InterPro" id="IPR036097">
    <property type="entry name" value="HisK_dim/P_sf"/>
</dbReference>
<feature type="domain" description="PAC" evidence="21">
    <location>
        <begin position="197"/>
        <end position="249"/>
    </location>
</feature>
<evidence type="ECO:0000256" key="15">
    <source>
        <dbReference type="PROSITE-ProRule" id="PRU00169"/>
    </source>
</evidence>
<dbReference type="SMART" id="SM00448">
    <property type="entry name" value="REC"/>
    <property type="match status" value="2"/>
</dbReference>
<dbReference type="Pfam" id="PF00512">
    <property type="entry name" value="HisKA"/>
    <property type="match status" value="1"/>
</dbReference>
<dbReference type="SMART" id="SM00388">
    <property type="entry name" value="HisKA"/>
    <property type="match status" value="1"/>
</dbReference>
<feature type="transmembrane region" description="Helical" evidence="17">
    <location>
        <begin position="20"/>
        <end position="41"/>
    </location>
</feature>
<feature type="transmembrane region" description="Helical" evidence="17">
    <location>
        <begin position="53"/>
        <end position="72"/>
    </location>
</feature>
<dbReference type="RefSeq" id="WP_317963227.1">
    <property type="nucleotide sequence ID" value="NZ_OX458333.1"/>
</dbReference>
<dbReference type="PANTHER" id="PTHR45339:SF1">
    <property type="entry name" value="HYBRID SIGNAL TRANSDUCTION HISTIDINE KINASE J"/>
    <property type="match status" value="1"/>
</dbReference>
<dbReference type="Pfam" id="PF01590">
    <property type="entry name" value="GAF"/>
    <property type="match status" value="1"/>
</dbReference>
<sequence length="1082" mass="119384">MSIPQEISQPIDPRFRRSLAFGALAIGLSECFILLLAAALQRTGIRLSVLEQSALNVFLLVLMCIPMLWWFMLRPLAMHFRKEKRRIEDDMKEHAELRRYVTALKESEAQLIRLKRAMDACEEMIIITDSAGRIDYANPALTRFVGCTEQELWGRTPDVLDSPDADQATLADMRAALRRGEFWSGRLLNRRRAASPGCVEGQANPSSSLDYWAEMSITPIRGSDGAHLGFVQIQRDVTERVARESALLLEKEDATARLRIAEVLQRKGSLEDRFTRVLDILFELRAFDVQRKGGVFLRSTEGDHLEMFVRRGPFSEGFMCSERCVPLGSCLCGRATVSGELLVSDDCFCDPRHERRYEGMQPHGHYIVPIASGGENLGVLVLYTDPHPVRTEARLVMLRQVGEMLALAVLEEQTKASLRAARDEALRAAQAKSAFLANMSHEIRTPMNGVLGMLELLKDTDLSSEQWDLVLTAANSAENLLEILNEILDYSKLEAGKLELEQVEFNLASLVEDVCALFAARAHDKGLELNCFFPADLPHLWRGDPTRIRQVLTNLIGNAVKFTEQGEVSIEVKRDESSSGASALRFDIRDTGIGIAPEAQAHLFQPFSQADSSMARRFGGTGLGLSICKQLVERLGGAIGVESAPDCGSRFWFTLPLESVAAVTGPTPTLDLSGRRVLIVDDNATNRLILKHYLTHWGLIAHEADHGSAALAELEAAQSRGTPYDLVLLDLQMPEMDGIALARAMNTDPALKQTPRLLLSSGGLAEEAERRAFGIARSLLKPVRQSQLFDAILDLFETRSLAQDRSPFKSRPALPDYGNYRVLVVEDNKVNQKVVLAMLAKFGLTPVLADNGQAALDRLTEAPFDLVLMDCQMPVLDGYEATRILRARELAEGSRRTPVVALTAHATAGEREKCLAAGMDAYLSKPVSQKELAATLARWLGDTPVPDQEAFDDLLSERVDVGPTATRAPVWDREAVLRDLDGDEELLNELIDAFVAEVPEQLTALHDAQERSDLAALAEIAHAVKGMAGHFHAEDLRGAALKLEHIARMAKSTDYARLVGTLAEAAARLIEDLSRARSAEIS</sequence>
<evidence type="ECO:0000259" key="22">
    <source>
        <dbReference type="PROSITE" id="PS50894"/>
    </source>
</evidence>
<keyword evidence="24" id="KW-1185">Reference proteome</keyword>
<evidence type="ECO:0000259" key="19">
    <source>
        <dbReference type="PROSITE" id="PS50110"/>
    </source>
</evidence>
<evidence type="ECO:0000256" key="17">
    <source>
        <dbReference type="SAM" id="Phobius"/>
    </source>
</evidence>
<dbReference type="Gene3D" id="1.20.120.160">
    <property type="entry name" value="HPT domain"/>
    <property type="match status" value="1"/>
</dbReference>
<keyword evidence="7 17" id="KW-0812">Transmembrane</keyword>
<dbReference type="InterPro" id="IPR008207">
    <property type="entry name" value="Sig_transdc_His_kin_Hpt_dom"/>
</dbReference>
<dbReference type="InterPro" id="IPR003594">
    <property type="entry name" value="HATPase_dom"/>
</dbReference>
<dbReference type="Gene3D" id="3.30.450.40">
    <property type="match status" value="1"/>
</dbReference>
<dbReference type="SUPFAM" id="SSF55785">
    <property type="entry name" value="PYP-like sensor domain (PAS domain)"/>
    <property type="match status" value="1"/>
</dbReference>
<evidence type="ECO:0000256" key="11">
    <source>
        <dbReference type="ARBA" id="ARBA00022989"/>
    </source>
</evidence>
<dbReference type="GO" id="GO:0004673">
    <property type="term" value="F:protein histidine kinase activity"/>
    <property type="evidence" value="ECO:0007669"/>
    <property type="project" value="UniProtKB-EC"/>
</dbReference>
<evidence type="ECO:0000256" key="9">
    <source>
        <dbReference type="ARBA" id="ARBA00022777"/>
    </source>
</evidence>
<evidence type="ECO:0000256" key="10">
    <source>
        <dbReference type="ARBA" id="ARBA00022840"/>
    </source>
</evidence>
<evidence type="ECO:0000313" key="24">
    <source>
        <dbReference type="Proteomes" id="UP001162030"/>
    </source>
</evidence>
<dbReference type="InterPro" id="IPR029016">
    <property type="entry name" value="GAF-like_dom_sf"/>
</dbReference>
<dbReference type="EC" id="2.7.13.3" evidence="3"/>
<dbReference type="PROSITE" id="PS50109">
    <property type="entry name" value="HIS_KIN"/>
    <property type="match status" value="1"/>
</dbReference>
<dbReference type="PANTHER" id="PTHR45339">
    <property type="entry name" value="HYBRID SIGNAL TRANSDUCTION HISTIDINE KINASE J"/>
    <property type="match status" value="1"/>
</dbReference>
<dbReference type="NCBIfam" id="TIGR00229">
    <property type="entry name" value="sensory_box"/>
    <property type="match status" value="1"/>
</dbReference>
<comment type="catalytic activity">
    <reaction evidence="1">
        <text>ATP + protein L-histidine = ADP + protein N-phospho-L-histidine.</text>
        <dbReference type="EC" id="2.7.13.3"/>
    </reaction>
</comment>
<comment type="subcellular location">
    <subcellularLocation>
        <location evidence="2">Cell membrane</location>
        <topology evidence="2">Multi-pass membrane protein</topology>
    </subcellularLocation>
</comment>
<keyword evidence="11 17" id="KW-1133">Transmembrane helix</keyword>
<dbReference type="Gene3D" id="1.10.287.130">
    <property type="match status" value="1"/>
</dbReference>
<feature type="modified residue" description="Phosphohistidine" evidence="14">
    <location>
        <position position="1022"/>
    </location>
</feature>
<evidence type="ECO:0000256" key="4">
    <source>
        <dbReference type="ARBA" id="ARBA00022475"/>
    </source>
</evidence>
<feature type="modified residue" description="4-aspartylphosphate" evidence="15">
    <location>
        <position position="730"/>
    </location>
</feature>
<keyword evidence="9 23" id="KW-0418">Kinase</keyword>
<evidence type="ECO:0000259" key="18">
    <source>
        <dbReference type="PROSITE" id="PS50109"/>
    </source>
</evidence>
<protein>
    <recommendedName>
        <fullName evidence="3">histidine kinase</fullName>
        <ecNumber evidence="3">2.7.13.3</ecNumber>
    </recommendedName>
</protein>
<dbReference type="Pfam" id="PF02518">
    <property type="entry name" value="HATPase_c"/>
    <property type="match status" value="1"/>
</dbReference>
<evidence type="ECO:0000256" key="16">
    <source>
        <dbReference type="SAM" id="Coils"/>
    </source>
</evidence>
<dbReference type="SUPFAM" id="SSF47384">
    <property type="entry name" value="Homodimeric domain of signal transducing histidine kinase"/>
    <property type="match status" value="1"/>
</dbReference>
<dbReference type="InterPro" id="IPR013656">
    <property type="entry name" value="PAS_4"/>
</dbReference>
<dbReference type="SUPFAM" id="SSF55781">
    <property type="entry name" value="GAF domain-like"/>
    <property type="match status" value="1"/>
</dbReference>
<reference evidence="23 24" key="1">
    <citation type="submission" date="2023-03" db="EMBL/GenBank/DDBJ databases">
        <authorList>
            <person name="Pearce D."/>
        </authorList>
    </citation>
    <scope>NUCLEOTIDE SEQUENCE [LARGE SCALE GENOMIC DNA]</scope>
    <source>
        <strain evidence="23">Msz</strain>
    </source>
</reference>
<dbReference type="PRINTS" id="PR00344">
    <property type="entry name" value="BCTRLSENSOR"/>
</dbReference>
<dbReference type="SMART" id="SM00387">
    <property type="entry name" value="HATPase_c"/>
    <property type="match status" value="1"/>
</dbReference>
<dbReference type="InterPro" id="IPR036890">
    <property type="entry name" value="HATPase_C_sf"/>
</dbReference>
<gene>
    <name evidence="23" type="ORF">MSZNOR_2613</name>
</gene>
<dbReference type="CDD" id="cd16922">
    <property type="entry name" value="HATPase_EvgS-ArcB-TorS-like"/>
    <property type="match status" value="1"/>
</dbReference>
<evidence type="ECO:0000256" key="13">
    <source>
        <dbReference type="ARBA" id="ARBA00023136"/>
    </source>
</evidence>
<evidence type="ECO:0000256" key="14">
    <source>
        <dbReference type="PROSITE-ProRule" id="PRU00110"/>
    </source>
</evidence>
<dbReference type="InterPro" id="IPR036641">
    <property type="entry name" value="HPT_dom_sf"/>
</dbReference>
<dbReference type="Pfam" id="PF08448">
    <property type="entry name" value="PAS_4"/>
    <property type="match status" value="1"/>
</dbReference>
<evidence type="ECO:0000313" key="23">
    <source>
        <dbReference type="EMBL" id="CAI8856562.1"/>
    </source>
</evidence>
<accession>A0ABM9I3B8</accession>
<keyword evidence="5 15" id="KW-0597">Phosphoprotein</keyword>
<dbReference type="InterPro" id="IPR001789">
    <property type="entry name" value="Sig_transdc_resp-reg_receiver"/>
</dbReference>
<keyword evidence="6 23" id="KW-0808">Transferase</keyword>
<proteinExistence type="predicted"/>
<organism evidence="23 24">
    <name type="scientific">Methylocaldum szegediense</name>
    <dbReference type="NCBI Taxonomy" id="73780"/>
    <lineage>
        <taxon>Bacteria</taxon>
        <taxon>Pseudomonadati</taxon>
        <taxon>Pseudomonadota</taxon>
        <taxon>Gammaproteobacteria</taxon>
        <taxon>Methylococcales</taxon>
        <taxon>Methylococcaceae</taxon>
        <taxon>Methylocaldum</taxon>
    </lineage>
</organism>
<dbReference type="PROSITE" id="PS50894">
    <property type="entry name" value="HPT"/>
    <property type="match status" value="1"/>
</dbReference>
<name>A0ABM9I3B8_9GAMM</name>
<dbReference type="SMART" id="SM00091">
    <property type="entry name" value="PAS"/>
    <property type="match status" value="1"/>
</dbReference>
<evidence type="ECO:0000256" key="1">
    <source>
        <dbReference type="ARBA" id="ARBA00000085"/>
    </source>
</evidence>
<keyword evidence="8" id="KW-0547">Nucleotide-binding</keyword>
<keyword evidence="16" id="KW-0175">Coiled coil</keyword>
<evidence type="ECO:0000256" key="7">
    <source>
        <dbReference type="ARBA" id="ARBA00022692"/>
    </source>
</evidence>
<dbReference type="SUPFAM" id="SSF52172">
    <property type="entry name" value="CheY-like"/>
    <property type="match status" value="2"/>
</dbReference>
<evidence type="ECO:0000256" key="12">
    <source>
        <dbReference type="ARBA" id="ARBA00023012"/>
    </source>
</evidence>
<dbReference type="PROSITE" id="PS50113">
    <property type="entry name" value="PAC"/>
    <property type="match status" value="1"/>
</dbReference>
<evidence type="ECO:0000256" key="6">
    <source>
        <dbReference type="ARBA" id="ARBA00022679"/>
    </source>
</evidence>
<dbReference type="PROSITE" id="PS50112">
    <property type="entry name" value="PAS"/>
    <property type="match status" value="1"/>
</dbReference>
<evidence type="ECO:0000256" key="2">
    <source>
        <dbReference type="ARBA" id="ARBA00004651"/>
    </source>
</evidence>
<keyword evidence="4" id="KW-1003">Cell membrane</keyword>
<evidence type="ECO:0000259" key="21">
    <source>
        <dbReference type="PROSITE" id="PS50113"/>
    </source>
</evidence>
<dbReference type="InterPro" id="IPR000700">
    <property type="entry name" value="PAS-assoc_C"/>
</dbReference>